<organism evidence="1 2">
    <name type="scientific">Imperialibacter roseus</name>
    <dbReference type="NCBI Taxonomy" id="1324217"/>
    <lineage>
        <taxon>Bacteria</taxon>
        <taxon>Pseudomonadati</taxon>
        <taxon>Bacteroidota</taxon>
        <taxon>Cytophagia</taxon>
        <taxon>Cytophagales</taxon>
        <taxon>Flammeovirgaceae</taxon>
        <taxon>Imperialibacter</taxon>
    </lineage>
</organism>
<evidence type="ECO:0000313" key="2">
    <source>
        <dbReference type="Proteomes" id="UP001302349"/>
    </source>
</evidence>
<dbReference type="EMBL" id="CP136051">
    <property type="protein sequence ID" value="WOK04427.1"/>
    <property type="molecule type" value="Genomic_DNA"/>
</dbReference>
<reference evidence="1 2" key="1">
    <citation type="journal article" date="2023" name="Microbiol. Resour. Announc.">
        <title>Complete Genome Sequence of Imperialibacter roseus strain P4T.</title>
        <authorList>
            <person name="Tizabi D.R."/>
            <person name="Bachvaroff T."/>
            <person name="Hill R.T."/>
        </authorList>
    </citation>
    <scope>NUCLEOTIDE SEQUENCE [LARGE SCALE GENOMIC DNA]</scope>
    <source>
        <strain evidence="1 2">P4T</strain>
    </source>
</reference>
<evidence type="ECO:0008006" key="3">
    <source>
        <dbReference type="Google" id="ProtNLM"/>
    </source>
</evidence>
<dbReference type="RefSeq" id="WP_317487237.1">
    <property type="nucleotide sequence ID" value="NZ_CP136051.1"/>
</dbReference>
<proteinExistence type="predicted"/>
<protein>
    <recommendedName>
        <fullName evidence="3">Lipoprotein</fullName>
    </recommendedName>
</protein>
<sequence>MRYLLLLCLIPLLISCDEKKETAAKTLHQQPVKITATPDIIAAKQAAQPIKYIEISELVIGDGYTSHSSLEEFNQKFRHIDSTRYFIDEMNDGDTITMLYVNGGRFTYFDSLVYFDFLDLDKIDVTYQGLTLNSIHVDSLRKIEGISFGDLETSLDAANNEITRSWFSIHRDKSTSEQIILVFIDDRLRQIRYFNGND</sequence>
<dbReference type="Proteomes" id="UP001302349">
    <property type="component" value="Chromosome"/>
</dbReference>
<gene>
    <name evidence="1" type="ORF">RT717_15205</name>
</gene>
<accession>A0ABZ0IHB7</accession>
<keyword evidence="2" id="KW-1185">Reference proteome</keyword>
<evidence type="ECO:0000313" key="1">
    <source>
        <dbReference type="EMBL" id="WOK04427.1"/>
    </source>
</evidence>
<dbReference type="PROSITE" id="PS51257">
    <property type="entry name" value="PROKAR_LIPOPROTEIN"/>
    <property type="match status" value="1"/>
</dbReference>
<name>A0ABZ0IHB7_9BACT</name>